<dbReference type="RefSeq" id="WP_096577650.1">
    <property type="nucleotide sequence ID" value="NZ_CAWNJS010000001.1"/>
</dbReference>
<sequence>MIQVIYLLLCILGFVLPYSQFLPFVLEHGLDIKLFWQQLFANQISGFFGMDVIVSSLTFWTLIFWEGTRLKMQNLWVYVFCNLLVGVSFGLPLFLLMRQRQLAQADEQQFHDLRNWHNDPLV</sequence>
<dbReference type="KEGG" id="ttq:NIES37_34680"/>
<keyword evidence="3" id="KW-1185">Reference proteome</keyword>
<gene>
    <name evidence="2" type="ORF">NIES37_34680</name>
</gene>
<feature type="transmembrane region" description="Helical" evidence="1">
    <location>
        <begin position="6"/>
        <end position="27"/>
    </location>
</feature>
<reference evidence="2 3" key="1">
    <citation type="submission" date="2017-06" db="EMBL/GenBank/DDBJ databases">
        <title>Genome sequencing of cyanobaciteial culture collection at National Institute for Environmental Studies (NIES).</title>
        <authorList>
            <person name="Hirose Y."/>
            <person name="Shimura Y."/>
            <person name="Fujisawa T."/>
            <person name="Nakamura Y."/>
            <person name="Kawachi M."/>
        </authorList>
    </citation>
    <scope>NUCLEOTIDE SEQUENCE [LARGE SCALE GENOMIC DNA]</scope>
    <source>
        <strain evidence="2 3">NIES-37</strain>
    </source>
</reference>
<accession>A0A1Z4N195</accession>
<evidence type="ECO:0000256" key="1">
    <source>
        <dbReference type="SAM" id="Phobius"/>
    </source>
</evidence>
<organism evidence="2 3">
    <name type="scientific">Tolypothrix tenuis PCC 7101</name>
    <dbReference type="NCBI Taxonomy" id="231146"/>
    <lineage>
        <taxon>Bacteria</taxon>
        <taxon>Bacillati</taxon>
        <taxon>Cyanobacteriota</taxon>
        <taxon>Cyanophyceae</taxon>
        <taxon>Nostocales</taxon>
        <taxon>Tolypothrichaceae</taxon>
        <taxon>Tolypothrix</taxon>
    </lineage>
</organism>
<dbReference type="EMBL" id="AP018248">
    <property type="protein sequence ID" value="BAY99485.1"/>
    <property type="molecule type" value="Genomic_DNA"/>
</dbReference>
<dbReference type="Proteomes" id="UP000218785">
    <property type="component" value="Chromosome"/>
</dbReference>
<dbReference type="InterPro" id="IPR021362">
    <property type="entry name" value="DUF2834"/>
</dbReference>
<feature type="transmembrane region" description="Helical" evidence="1">
    <location>
        <begin position="39"/>
        <end position="63"/>
    </location>
</feature>
<evidence type="ECO:0000313" key="3">
    <source>
        <dbReference type="Proteomes" id="UP000218785"/>
    </source>
</evidence>
<feature type="transmembrane region" description="Helical" evidence="1">
    <location>
        <begin position="75"/>
        <end position="96"/>
    </location>
</feature>
<protein>
    <recommendedName>
        <fullName evidence="4">DUF2834 domain-containing protein</fullName>
    </recommendedName>
</protein>
<name>A0A1Z4N195_9CYAN</name>
<keyword evidence="1" id="KW-1133">Transmembrane helix</keyword>
<keyword evidence="1" id="KW-0472">Membrane</keyword>
<proteinExistence type="predicted"/>
<dbReference type="AlphaFoldDB" id="A0A1Z4N195"/>
<evidence type="ECO:0008006" key="4">
    <source>
        <dbReference type="Google" id="ProtNLM"/>
    </source>
</evidence>
<keyword evidence="1" id="KW-0812">Transmembrane</keyword>
<dbReference type="Pfam" id="PF11196">
    <property type="entry name" value="DUF2834"/>
    <property type="match status" value="1"/>
</dbReference>
<evidence type="ECO:0000313" key="2">
    <source>
        <dbReference type="EMBL" id="BAY99485.1"/>
    </source>
</evidence>